<name>A0A5K7YNC5_9BACT</name>
<gene>
    <name evidence="2" type="ORF">DSCA_52020</name>
</gene>
<dbReference type="EMBL" id="AP021874">
    <property type="protein sequence ID" value="BBO71272.1"/>
    <property type="molecule type" value="Genomic_DNA"/>
</dbReference>
<dbReference type="GO" id="GO:0003924">
    <property type="term" value="F:GTPase activity"/>
    <property type="evidence" value="ECO:0007669"/>
    <property type="project" value="InterPro"/>
</dbReference>
<dbReference type="SMART" id="SM00174">
    <property type="entry name" value="RHO"/>
    <property type="match status" value="1"/>
</dbReference>
<dbReference type="NCBIfam" id="TIGR00231">
    <property type="entry name" value="small_GTP"/>
    <property type="match status" value="1"/>
</dbReference>
<dbReference type="GO" id="GO:0005525">
    <property type="term" value="F:GTP binding"/>
    <property type="evidence" value="ECO:0007669"/>
    <property type="project" value="InterPro"/>
</dbReference>
<dbReference type="PANTHER" id="PTHR47978">
    <property type="match status" value="1"/>
</dbReference>
<evidence type="ECO:0000313" key="2">
    <source>
        <dbReference type="EMBL" id="BBO71272.1"/>
    </source>
</evidence>
<proteinExistence type="predicted"/>
<evidence type="ECO:0000256" key="1">
    <source>
        <dbReference type="ARBA" id="ARBA00022741"/>
    </source>
</evidence>
<protein>
    <recommendedName>
        <fullName evidence="4">GTP-binding protein</fullName>
    </recommendedName>
</protein>
<dbReference type="InterPro" id="IPR027417">
    <property type="entry name" value="P-loop_NTPase"/>
</dbReference>
<evidence type="ECO:0008006" key="4">
    <source>
        <dbReference type="Google" id="ProtNLM"/>
    </source>
</evidence>
<dbReference type="Gene3D" id="3.40.50.300">
    <property type="entry name" value="P-loop containing nucleotide triphosphate hydrolases"/>
    <property type="match status" value="1"/>
</dbReference>
<dbReference type="Pfam" id="PF00071">
    <property type="entry name" value="Ras"/>
    <property type="match status" value="1"/>
</dbReference>
<dbReference type="AlphaFoldDB" id="A0A5K7YNC5"/>
<dbReference type="CDD" id="cd00154">
    <property type="entry name" value="Rab"/>
    <property type="match status" value="1"/>
</dbReference>
<reference evidence="2 3" key="1">
    <citation type="submission" date="2019-11" db="EMBL/GenBank/DDBJ databases">
        <title>Comparative genomics of hydrocarbon-degrading Desulfosarcina strains.</title>
        <authorList>
            <person name="Watanabe M."/>
            <person name="Kojima H."/>
            <person name="Fukui M."/>
        </authorList>
    </citation>
    <scope>NUCLEOTIDE SEQUENCE [LARGE SCALE GENOMIC DNA]</scope>
    <source>
        <strain evidence="2 3">PL12</strain>
    </source>
</reference>
<keyword evidence="1" id="KW-0547">Nucleotide-binding</keyword>
<dbReference type="KEGG" id="dalk:DSCA_52020"/>
<dbReference type="SUPFAM" id="SSF52540">
    <property type="entry name" value="P-loop containing nucleoside triphosphate hydrolases"/>
    <property type="match status" value="1"/>
</dbReference>
<dbReference type="PRINTS" id="PR00449">
    <property type="entry name" value="RASTRNSFRMNG"/>
</dbReference>
<keyword evidence="3" id="KW-1185">Reference proteome</keyword>
<organism evidence="2 3">
    <name type="scientific">Desulfosarcina alkanivorans</name>
    <dbReference type="NCBI Taxonomy" id="571177"/>
    <lineage>
        <taxon>Bacteria</taxon>
        <taxon>Pseudomonadati</taxon>
        <taxon>Thermodesulfobacteriota</taxon>
        <taxon>Desulfobacteria</taxon>
        <taxon>Desulfobacterales</taxon>
        <taxon>Desulfosarcinaceae</taxon>
        <taxon>Desulfosarcina</taxon>
    </lineage>
</organism>
<evidence type="ECO:0000313" key="3">
    <source>
        <dbReference type="Proteomes" id="UP000427906"/>
    </source>
</evidence>
<dbReference type="InterPro" id="IPR001806">
    <property type="entry name" value="Small_GTPase"/>
</dbReference>
<dbReference type="InterPro" id="IPR005225">
    <property type="entry name" value="Small_GTP-bd"/>
</dbReference>
<dbReference type="Proteomes" id="UP000427906">
    <property type="component" value="Chromosome"/>
</dbReference>
<dbReference type="SMART" id="SM00175">
    <property type="entry name" value="RAB"/>
    <property type="match status" value="1"/>
</dbReference>
<dbReference type="PROSITE" id="PS51419">
    <property type="entry name" value="RAB"/>
    <property type="match status" value="1"/>
</dbReference>
<dbReference type="SMART" id="SM00173">
    <property type="entry name" value="RAS"/>
    <property type="match status" value="1"/>
</dbReference>
<accession>A0A5K7YNC5</accession>
<sequence length="158" mass="17418">MLGAFAAGKTSLVQRYVHSLFSEKYLTTVGVKIDQKPVSVKGTAIDLILWDIYGEDEFQAVRPSYLRGASGCLLVVDGTRKYTLDTAHSLLKRVRETVGEIPVIFTINKSDLKDSWEIEPSQLESLERQSAVVIQTSAKDGSGVESAFTTLAEMMLED</sequence>